<feature type="transmembrane region" description="Helical" evidence="2">
    <location>
        <begin position="12"/>
        <end position="31"/>
    </location>
</feature>
<name>A0A3R7P6L7_9TRYP</name>
<sequence length="330" mass="36221">MTLYLSVLRDPAWLLTAAVGLAGVVLFAFYWRPGRALGKRWPFPRRGRSPPVLRGIAAGQRPEIATKEAVGHIARGEIVTLGGLVYFFRGAGNEKKILLDPALQAYLQRLLAAGAPAEATLPGPQSAHVREMLRQLCHCGEQAARLEKERATAFDAANAEHMQLLRELWEAAGRSPADFAHRSESWVEFGFQGLDPATDLRGGGVLALRQFLHFAQTHNDDFKAMMAFNKRMLAAGEDTWYLLAVVSIQFTAQLLLQQDHAFYLPQLEVLYDTVRSDAGKAAGEGGAGRHVGSSRAEVLGRRGGGGNSSSERKPNRRRQPRGNHRPQALE</sequence>
<dbReference type="PANTHER" id="PTHR12771">
    <property type="entry name" value="ENGULFMENT AND CELL MOTILITY"/>
    <property type="match status" value="1"/>
</dbReference>
<dbReference type="EMBL" id="MKKU01000236">
    <property type="protein sequence ID" value="RNF18284.1"/>
    <property type="molecule type" value="Genomic_DNA"/>
</dbReference>
<feature type="compositionally biased region" description="Basic residues" evidence="1">
    <location>
        <begin position="314"/>
        <end position="324"/>
    </location>
</feature>
<organism evidence="4 5">
    <name type="scientific">Trypanosoma conorhini</name>
    <dbReference type="NCBI Taxonomy" id="83891"/>
    <lineage>
        <taxon>Eukaryota</taxon>
        <taxon>Discoba</taxon>
        <taxon>Euglenozoa</taxon>
        <taxon>Kinetoplastea</taxon>
        <taxon>Metakinetoplastina</taxon>
        <taxon>Trypanosomatida</taxon>
        <taxon>Trypanosomatidae</taxon>
        <taxon>Trypanosoma</taxon>
    </lineage>
</organism>
<dbReference type="InterPro" id="IPR006816">
    <property type="entry name" value="ELMO_dom"/>
</dbReference>
<accession>A0A3R7P6L7</accession>
<feature type="domain" description="ELMO" evidence="3">
    <location>
        <begin position="160"/>
        <end position="330"/>
    </location>
</feature>
<gene>
    <name evidence="4" type="ORF">Tco025E_04563</name>
</gene>
<keyword evidence="5" id="KW-1185">Reference proteome</keyword>
<dbReference type="PANTHER" id="PTHR12771:SF51">
    <property type="entry name" value="LD01482P"/>
    <property type="match status" value="1"/>
</dbReference>
<dbReference type="AlphaFoldDB" id="A0A3R7P6L7"/>
<evidence type="ECO:0000259" key="3">
    <source>
        <dbReference type="PROSITE" id="PS51335"/>
    </source>
</evidence>
<dbReference type="PROSITE" id="PS51335">
    <property type="entry name" value="ELMO"/>
    <property type="match status" value="1"/>
</dbReference>
<evidence type="ECO:0000313" key="4">
    <source>
        <dbReference type="EMBL" id="RNF18284.1"/>
    </source>
</evidence>
<keyword evidence="2" id="KW-0812">Transmembrane</keyword>
<dbReference type="RefSeq" id="XP_029228445.1">
    <property type="nucleotide sequence ID" value="XM_029371473.1"/>
</dbReference>
<feature type="region of interest" description="Disordered" evidence="1">
    <location>
        <begin position="281"/>
        <end position="330"/>
    </location>
</feature>
<evidence type="ECO:0000256" key="1">
    <source>
        <dbReference type="SAM" id="MobiDB-lite"/>
    </source>
</evidence>
<reference evidence="4 5" key="1">
    <citation type="journal article" date="2018" name="BMC Genomics">
        <title>Genomic comparison of Trypanosoma conorhini and Trypanosoma rangeli to Trypanosoma cruzi strains of high and low virulence.</title>
        <authorList>
            <person name="Bradwell K.R."/>
            <person name="Koparde V.N."/>
            <person name="Matveyev A.V."/>
            <person name="Serrano M.G."/>
            <person name="Alves J.M."/>
            <person name="Parikh H."/>
            <person name="Huang B."/>
            <person name="Lee V."/>
            <person name="Espinosa-Alvarez O."/>
            <person name="Ortiz P.A."/>
            <person name="Costa-Martins A.G."/>
            <person name="Teixeira M.M."/>
            <person name="Buck G.A."/>
        </authorList>
    </citation>
    <scope>NUCLEOTIDE SEQUENCE [LARGE SCALE GENOMIC DNA]</scope>
    <source>
        <strain evidence="4 5">025E</strain>
    </source>
</reference>
<evidence type="ECO:0000256" key="2">
    <source>
        <dbReference type="SAM" id="Phobius"/>
    </source>
</evidence>
<keyword evidence="2" id="KW-1133">Transmembrane helix</keyword>
<comment type="caution">
    <text evidence="4">The sequence shown here is derived from an EMBL/GenBank/DDBJ whole genome shotgun (WGS) entry which is preliminary data.</text>
</comment>
<dbReference type="GeneID" id="40318174"/>
<dbReference type="OrthoDB" id="67155at2759"/>
<protein>
    <submittedName>
        <fullName evidence="4">Engulfment and cell motility ELM family protein</fullName>
    </submittedName>
</protein>
<dbReference type="Proteomes" id="UP000284403">
    <property type="component" value="Unassembled WGS sequence"/>
</dbReference>
<proteinExistence type="predicted"/>
<dbReference type="Pfam" id="PF04727">
    <property type="entry name" value="ELMO_CED12"/>
    <property type="match status" value="1"/>
</dbReference>
<dbReference type="InterPro" id="IPR050868">
    <property type="entry name" value="ELMO_domain-containing"/>
</dbReference>
<keyword evidence="2" id="KW-0472">Membrane</keyword>
<evidence type="ECO:0000313" key="5">
    <source>
        <dbReference type="Proteomes" id="UP000284403"/>
    </source>
</evidence>